<dbReference type="Proteomes" id="UP001327560">
    <property type="component" value="Chromosome 5"/>
</dbReference>
<dbReference type="InterPro" id="IPR036758">
    <property type="entry name" value="At5g01610-like"/>
</dbReference>
<sequence>MTNSDDTANGDNTTNDDNAKQSLILGLCGSADGVHDILKEYGLPKGLLPHSKHHSFSDGNGELVVELKAPCYAQSSDIIYYDRIITGKLSYGIISDISSI</sequence>
<reference evidence="1 2" key="1">
    <citation type="submission" date="2023-10" db="EMBL/GenBank/DDBJ databases">
        <title>Chromosome-scale genome assembly provides insights into flower coloration mechanisms of Canna indica.</title>
        <authorList>
            <person name="Li C."/>
        </authorList>
    </citation>
    <scope>NUCLEOTIDE SEQUENCE [LARGE SCALE GENOMIC DNA]</scope>
    <source>
        <tissue evidence="1">Flower</tissue>
    </source>
</reference>
<name>A0AAQ3KL19_9LILI</name>
<protein>
    <submittedName>
        <fullName evidence="1">Uncharacterized protein</fullName>
    </submittedName>
</protein>
<gene>
    <name evidence="1" type="ORF">Cni_G16536</name>
</gene>
<keyword evidence="2" id="KW-1185">Reference proteome</keyword>
<dbReference type="EMBL" id="CP136894">
    <property type="protein sequence ID" value="WOL07787.1"/>
    <property type="molecule type" value="Genomic_DNA"/>
</dbReference>
<proteinExistence type="predicted"/>
<dbReference type="AlphaFoldDB" id="A0AAQ3KL19"/>
<dbReference type="SUPFAM" id="SSF141562">
    <property type="entry name" value="At5g01610-like"/>
    <property type="match status" value="1"/>
</dbReference>
<dbReference type="PANTHER" id="PTHR31676">
    <property type="entry name" value="T31J12.3 PROTEIN-RELATED"/>
    <property type="match status" value="1"/>
</dbReference>
<organism evidence="1 2">
    <name type="scientific">Canna indica</name>
    <name type="common">Indian-shot</name>
    <dbReference type="NCBI Taxonomy" id="4628"/>
    <lineage>
        <taxon>Eukaryota</taxon>
        <taxon>Viridiplantae</taxon>
        <taxon>Streptophyta</taxon>
        <taxon>Embryophyta</taxon>
        <taxon>Tracheophyta</taxon>
        <taxon>Spermatophyta</taxon>
        <taxon>Magnoliopsida</taxon>
        <taxon>Liliopsida</taxon>
        <taxon>Zingiberales</taxon>
        <taxon>Cannaceae</taxon>
        <taxon>Canna</taxon>
    </lineage>
</organism>
<dbReference type="PANTHER" id="PTHR31676:SF71">
    <property type="entry name" value="EXPRESSED PROTEIN"/>
    <property type="match status" value="1"/>
</dbReference>
<dbReference type="Pfam" id="PF04398">
    <property type="entry name" value="DUF538"/>
    <property type="match status" value="1"/>
</dbReference>
<dbReference type="InterPro" id="IPR007493">
    <property type="entry name" value="DUF538"/>
</dbReference>
<dbReference type="Gene3D" id="2.30.240.10">
    <property type="entry name" value="At5g01610-like"/>
    <property type="match status" value="1"/>
</dbReference>
<evidence type="ECO:0000313" key="2">
    <source>
        <dbReference type="Proteomes" id="UP001327560"/>
    </source>
</evidence>
<evidence type="ECO:0000313" key="1">
    <source>
        <dbReference type="EMBL" id="WOL07787.1"/>
    </source>
</evidence>
<accession>A0AAQ3KL19</accession>